<feature type="non-terminal residue" evidence="1">
    <location>
        <position position="1"/>
    </location>
</feature>
<evidence type="ECO:0000313" key="1">
    <source>
        <dbReference type="EMBL" id="GAG12424.1"/>
    </source>
</evidence>
<dbReference type="EMBL" id="BARS01024850">
    <property type="protein sequence ID" value="GAG12424.1"/>
    <property type="molecule type" value="Genomic_DNA"/>
</dbReference>
<gene>
    <name evidence="1" type="ORF">S01H1_39385</name>
</gene>
<comment type="caution">
    <text evidence="1">The sequence shown here is derived from an EMBL/GenBank/DDBJ whole genome shotgun (WGS) entry which is preliminary data.</text>
</comment>
<dbReference type="AlphaFoldDB" id="X0V2U1"/>
<protein>
    <submittedName>
        <fullName evidence="1">Uncharacterized protein</fullName>
    </submittedName>
</protein>
<sequence length="122" mass="14061">SNGTRKRLARFNRLLSHPEELRYPMAYNPRIDFLGVVETVLSDVELIAGPLAEDNTTVQLSAKVYRDLIQRMACFFLPFIAIQIRLHGDVTYKAHVRILLDYLEIGAEELPYVGEMDLWEPL</sequence>
<accession>X0V2U1</accession>
<proteinExistence type="predicted"/>
<name>X0V2U1_9ZZZZ</name>
<reference evidence="1" key="1">
    <citation type="journal article" date="2014" name="Front. Microbiol.">
        <title>High frequency of phylogenetically diverse reductive dehalogenase-homologous genes in deep subseafloor sedimentary metagenomes.</title>
        <authorList>
            <person name="Kawai M."/>
            <person name="Futagami T."/>
            <person name="Toyoda A."/>
            <person name="Takaki Y."/>
            <person name="Nishi S."/>
            <person name="Hori S."/>
            <person name="Arai W."/>
            <person name="Tsubouchi T."/>
            <person name="Morono Y."/>
            <person name="Uchiyama I."/>
            <person name="Ito T."/>
            <person name="Fujiyama A."/>
            <person name="Inagaki F."/>
            <person name="Takami H."/>
        </authorList>
    </citation>
    <scope>NUCLEOTIDE SEQUENCE</scope>
    <source>
        <strain evidence="1">Expedition CK06-06</strain>
    </source>
</reference>
<organism evidence="1">
    <name type="scientific">marine sediment metagenome</name>
    <dbReference type="NCBI Taxonomy" id="412755"/>
    <lineage>
        <taxon>unclassified sequences</taxon>
        <taxon>metagenomes</taxon>
        <taxon>ecological metagenomes</taxon>
    </lineage>
</organism>